<dbReference type="PANTHER" id="PTHR31272">
    <property type="entry name" value="CYTOCHROME C-TYPE BIOGENESIS PROTEIN HI_1454-RELATED"/>
    <property type="match status" value="1"/>
</dbReference>
<evidence type="ECO:0000259" key="8">
    <source>
        <dbReference type="Pfam" id="PF02683"/>
    </source>
</evidence>
<dbReference type="InterPro" id="IPR051790">
    <property type="entry name" value="Cytochrome_c-biogenesis_DsbD"/>
</dbReference>
<dbReference type="Pfam" id="PF02683">
    <property type="entry name" value="DsbD_TM"/>
    <property type="match status" value="1"/>
</dbReference>
<dbReference type="PANTHER" id="PTHR31272:SF6">
    <property type="entry name" value="CYTOCHROME C-TYPE BIOGENESIS CCDA-LIKE CHLOROPLASTIC PROTEIN"/>
    <property type="match status" value="1"/>
</dbReference>
<dbReference type="GO" id="GO:0016020">
    <property type="term" value="C:membrane"/>
    <property type="evidence" value="ECO:0007669"/>
    <property type="project" value="UniProtKB-SubCell"/>
</dbReference>
<feature type="domain" description="Cytochrome C biogenesis protein transmembrane" evidence="8">
    <location>
        <begin position="18"/>
        <end position="194"/>
    </location>
</feature>
<reference evidence="9" key="1">
    <citation type="submission" date="2020-12" db="EMBL/GenBank/DDBJ databases">
        <title>Burkholderia cepacia complex in Mexico.</title>
        <authorList>
            <person name="Estrada P."/>
        </authorList>
    </citation>
    <scope>NUCLEOTIDE SEQUENCE</scope>
    <source>
        <strain evidence="9">871</strain>
    </source>
</reference>
<protein>
    <submittedName>
        <fullName evidence="9">Sulfite exporter TauE/SafE family protein</fullName>
    </submittedName>
</protein>
<evidence type="ECO:0000256" key="1">
    <source>
        <dbReference type="ARBA" id="ARBA00004141"/>
    </source>
</evidence>
<feature type="transmembrane region" description="Helical" evidence="7">
    <location>
        <begin position="202"/>
        <end position="225"/>
    </location>
</feature>
<evidence type="ECO:0000256" key="2">
    <source>
        <dbReference type="ARBA" id="ARBA00006143"/>
    </source>
</evidence>
<dbReference type="GO" id="GO:0017004">
    <property type="term" value="P:cytochrome complex assembly"/>
    <property type="evidence" value="ECO:0007669"/>
    <property type="project" value="UniProtKB-KW"/>
</dbReference>
<feature type="transmembrane region" description="Helical" evidence="7">
    <location>
        <begin position="20"/>
        <end position="44"/>
    </location>
</feature>
<keyword evidence="5 7" id="KW-1133">Transmembrane helix</keyword>
<keyword evidence="4" id="KW-0201">Cytochrome c-type biogenesis</keyword>
<keyword evidence="3 7" id="KW-0812">Transmembrane</keyword>
<name>A0A8I1DPI7_BURCE</name>
<feature type="transmembrane region" description="Helical" evidence="7">
    <location>
        <begin position="56"/>
        <end position="79"/>
    </location>
</feature>
<accession>A0A8I1DPI7</accession>
<comment type="caution">
    <text evidence="9">The sequence shown here is derived from an EMBL/GenBank/DDBJ whole genome shotgun (WGS) entry which is preliminary data.</text>
</comment>
<feature type="transmembrane region" description="Helical" evidence="7">
    <location>
        <begin position="168"/>
        <end position="190"/>
    </location>
</feature>
<gene>
    <name evidence="9" type="ORF">JAO13_18785</name>
</gene>
<sequence length="231" mass="24005">MNIDALRATLEQAGLASLGVGFLLGFVFTFNPVALASIPVSLAYVTKAHEPKTATLYGGMFILGMVVTQTLLGLIAGFGGHWVGQLVGREWGLVLGPALILLGLMWPGWIRLPLPSISIRAKRAGSGWGAVVLGASFAVAVCPFCTPALVVLLGIAAGIGSPLFGGTLLFAFAMGRAVPIILGAVAVGWLESLSVLQRYQKAFEIVGAVTLILAGLYMLNAYFIVIPALAI</sequence>
<evidence type="ECO:0000256" key="3">
    <source>
        <dbReference type="ARBA" id="ARBA00022692"/>
    </source>
</evidence>
<organism evidence="9 10">
    <name type="scientific">Burkholderia cepacia</name>
    <name type="common">Pseudomonas cepacia</name>
    <dbReference type="NCBI Taxonomy" id="292"/>
    <lineage>
        <taxon>Bacteria</taxon>
        <taxon>Pseudomonadati</taxon>
        <taxon>Pseudomonadota</taxon>
        <taxon>Betaproteobacteria</taxon>
        <taxon>Burkholderiales</taxon>
        <taxon>Burkholderiaceae</taxon>
        <taxon>Burkholderia</taxon>
        <taxon>Burkholderia cepacia complex</taxon>
    </lineage>
</organism>
<evidence type="ECO:0000256" key="6">
    <source>
        <dbReference type="ARBA" id="ARBA00023136"/>
    </source>
</evidence>
<evidence type="ECO:0000256" key="5">
    <source>
        <dbReference type="ARBA" id="ARBA00022989"/>
    </source>
</evidence>
<evidence type="ECO:0000256" key="4">
    <source>
        <dbReference type="ARBA" id="ARBA00022748"/>
    </source>
</evidence>
<keyword evidence="6 7" id="KW-0472">Membrane</keyword>
<dbReference type="InterPro" id="IPR003834">
    <property type="entry name" value="Cyt_c_assmbl_TM_dom"/>
</dbReference>
<dbReference type="AlphaFoldDB" id="A0A8I1DPI7"/>
<evidence type="ECO:0000256" key="7">
    <source>
        <dbReference type="SAM" id="Phobius"/>
    </source>
</evidence>
<dbReference type="Proteomes" id="UP000645612">
    <property type="component" value="Unassembled WGS sequence"/>
</dbReference>
<comment type="similarity">
    <text evidence="2">Belongs to the DsbD family.</text>
</comment>
<dbReference type="RefSeq" id="WP_198110595.1">
    <property type="nucleotide sequence ID" value="NZ_JAEDXF010000012.1"/>
</dbReference>
<evidence type="ECO:0000313" key="10">
    <source>
        <dbReference type="Proteomes" id="UP000645612"/>
    </source>
</evidence>
<feature type="transmembrane region" description="Helical" evidence="7">
    <location>
        <begin position="131"/>
        <end position="156"/>
    </location>
</feature>
<dbReference type="EMBL" id="JAEDXG010000017">
    <property type="protein sequence ID" value="MBH9698486.1"/>
    <property type="molecule type" value="Genomic_DNA"/>
</dbReference>
<evidence type="ECO:0000313" key="9">
    <source>
        <dbReference type="EMBL" id="MBH9698486.1"/>
    </source>
</evidence>
<comment type="subcellular location">
    <subcellularLocation>
        <location evidence="1">Membrane</location>
        <topology evidence="1">Multi-pass membrane protein</topology>
    </subcellularLocation>
</comment>
<proteinExistence type="inferred from homology"/>
<feature type="transmembrane region" description="Helical" evidence="7">
    <location>
        <begin position="91"/>
        <end position="110"/>
    </location>
</feature>